<dbReference type="AlphaFoldDB" id="A0AAW2FZK7"/>
<sequence>MFPFCDKRDIWTRVHSRNYLFPWQMMNAKYTGYFSRSTIERAYTDVEKLRDQKKKKKKKNCLGNFNYFVRYNLKIIHGPFCGMVAMELLLKPRVCTMVPANTYSVHITRFNRRRSDINVIIINNINIYNSQRQNKVHDR</sequence>
<dbReference type="Proteomes" id="UP001430953">
    <property type="component" value="Unassembled WGS sequence"/>
</dbReference>
<keyword evidence="2" id="KW-1185">Reference proteome</keyword>
<accession>A0AAW2FZK7</accession>
<reference evidence="1 2" key="1">
    <citation type="submission" date="2023-03" db="EMBL/GenBank/DDBJ databases">
        <title>High recombination rates correlate with genetic variation in Cardiocondyla obscurior ants.</title>
        <authorList>
            <person name="Errbii M."/>
        </authorList>
    </citation>
    <scope>NUCLEOTIDE SEQUENCE [LARGE SCALE GENOMIC DNA]</scope>
    <source>
        <strain evidence="1">Alpha-2009</strain>
        <tissue evidence="1">Whole body</tissue>
    </source>
</reference>
<dbReference type="EMBL" id="JADYXP020000007">
    <property type="protein sequence ID" value="KAL0120692.1"/>
    <property type="molecule type" value="Genomic_DNA"/>
</dbReference>
<gene>
    <name evidence="1" type="ORF">PUN28_008395</name>
</gene>
<comment type="caution">
    <text evidence="1">The sequence shown here is derived from an EMBL/GenBank/DDBJ whole genome shotgun (WGS) entry which is preliminary data.</text>
</comment>
<organism evidence="1 2">
    <name type="scientific">Cardiocondyla obscurior</name>
    <dbReference type="NCBI Taxonomy" id="286306"/>
    <lineage>
        <taxon>Eukaryota</taxon>
        <taxon>Metazoa</taxon>
        <taxon>Ecdysozoa</taxon>
        <taxon>Arthropoda</taxon>
        <taxon>Hexapoda</taxon>
        <taxon>Insecta</taxon>
        <taxon>Pterygota</taxon>
        <taxon>Neoptera</taxon>
        <taxon>Endopterygota</taxon>
        <taxon>Hymenoptera</taxon>
        <taxon>Apocrita</taxon>
        <taxon>Aculeata</taxon>
        <taxon>Formicoidea</taxon>
        <taxon>Formicidae</taxon>
        <taxon>Myrmicinae</taxon>
        <taxon>Cardiocondyla</taxon>
    </lineage>
</organism>
<evidence type="ECO:0000313" key="1">
    <source>
        <dbReference type="EMBL" id="KAL0120692.1"/>
    </source>
</evidence>
<name>A0AAW2FZK7_9HYME</name>
<evidence type="ECO:0000313" key="2">
    <source>
        <dbReference type="Proteomes" id="UP001430953"/>
    </source>
</evidence>
<proteinExistence type="predicted"/>
<protein>
    <submittedName>
        <fullName evidence="1">Uncharacterized protein</fullName>
    </submittedName>
</protein>